<gene>
    <name evidence="2" type="ORF">RM844_14175</name>
</gene>
<comment type="caution">
    <text evidence="2">The sequence shown here is derived from an EMBL/GenBank/DDBJ whole genome shotgun (WGS) entry which is preliminary data.</text>
</comment>
<accession>A0ABU2JR28</accession>
<keyword evidence="1" id="KW-0472">Membrane</keyword>
<keyword evidence="3" id="KW-1185">Reference proteome</keyword>
<proteinExistence type="predicted"/>
<evidence type="ECO:0000313" key="3">
    <source>
        <dbReference type="Proteomes" id="UP001183410"/>
    </source>
</evidence>
<evidence type="ECO:0000256" key="1">
    <source>
        <dbReference type="SAM" id="Phobius"/>
    </source>
</evidence>
<feature type="transmembrane region" description="Helical" evidence="1">
    <location>
        <begin position="140"/>
        <end position="160"/>
    </location>
</feature>
<sequence length="192" mass="21212">MNEHEFIARLDGAERVSITVHTDGRLQVAIAYEFGYRLDEIRGGGSRTLVFLRDDSEAARHRAAWAGHHHRTTPNGAWWNACWPPHVRSRPDAVTPAQAGAARIAVHHHDRDGTSGIRTLLLIAGTAALAGAGYAHHTHWLALTLLTLAILLLTLVPTAARLVRTAHHRQLALLRRFEAQRHPPPPDEPRTG</sequence>
<evidence type="ECO:0008006" key="4">
    <source>
        <dbReference type="Google" id="ProtNLM"/>
    </source>
</evidence>
<keyword evidence="1" id="KW-1133">Transmembrane helix</keyword>
<feature type="transmembrane region" description="Helical" evidence="1">
    <location>
        <begin position="117"/>
        <end position="134"/>
    </location>
</feature>
<evidence type="ECO:0000313" key="2">
    <source>
        <dbReference type="EMBL" id="MDT0267434.1"/>
    </source>
</evidence>
<protein>
    <recommendedName>
        <fullName evidence="4">Integral membrane protein</fullName>
    </recommendedName>
</protein>
<keyword evidence="1" id="KW-0812">Transmembrane</keyword>
<dbReference type="Proteomes" id="UP001183410">
    <property type="component" value="Unassembled WGS sequence"/>
</dbReference>
<dbReference type="RefSeq" id="WP_311667498.1">
    <property type="nucleotide sequence ID" value="NZ_JAVREO010000007.1"/>
</dbReference>
<name>A0ABU2JR28_9ACTN</name>
<dbReference type="EMBL" id="JAVREO010000007">
    <property type="protein sequence ID" value="MDT0267434.1"/>
    <property type="molecule type" value="Genomic_DNA"/>
</dbReference>
<reference evidence="3" key="1">
    <citation type="submission" date="2023-07" db="EMBL/GenBank/DDBJ databases">
        <title>30 novel species of actinomycetes from the DSMZ collection.</title>
        <authorList>
            <person name="Nouioui I."/>
        </authorList>
    </citation>
    <scope>NUCLEOTIDE SEQUENCE [LARGE SCALE GENOMIC DNA]</scope>
    <source>
        <strain evidence="3">DSM 44915</strain>
    </source>
</reference>
<organism evidence="2 3">
    <name type="scientific">Streptomyces chisholmiae</name>
    <dbReference type="NCBI Taxonomy" id="3075540"/>
    <lineage>
        <taxon>Bacteria</taxon>
        <taxon>Bacillati</taxon>
        <taxon>Actinomycetota</taxon>
        <taxon>Actinomycetes</taxon>
        <taxon>Kitasatosporales</taxon>
        <taxon>Streptomycetaceae</taxon>
        <taxon>Streptomyces</taxon>
    </lineage>
</organism>